<reference evidence="12 13" key="1">
    <citation type="submission" date="2018-08" db="EMBL/GenBank/DDBJ databases">
        <title>Pallidiluteibacterium maritimus gen. nov., sp. nov., isolated from coastal sediment.</title>
        <authorList>
            <person name="Zhou L.Y."/>
        </authorList>
    </citation>
    <scope>NUCLEOTIDE SEQUENCE [LARGE SCALE GENOMIC DNA]</scope>
    <source>
        <strain evidence="12 13">XSD2</strain>
    </source>
</reference>
<dbReference type="PANTHER" id="PTHR43690:SF34">
    <property type="entry name" value="ZINC PROTEASE PQQL-LIKE"/>
    <property type="match status" value="1"/>
</dbReference>
<protein>
    <submittedName>
        <fullName evidence="12">Insulinase family protein</fullName>
    </submittedName>
</protein>
<dbReference type="InterPro" id="IPR007863">
    <property type="entry name" value="Peptidase_M16_C"/>
</dbReference>
<feature type="region of interest" description="Disordered" evidence="9">
    <location>
        <begin position="252"/>
        <end position="274"/>
    </location>
</feature>
<dbReference type="InterPro" id="IPR001431">
    <property type="entry name" value="Pept_M16_Zn_BS"/>
</dbReference>
<dbReference type="Gene3D" id="3.30.830.10">
    <property type="entry name" value="Metalloenzyme, LuxS/M16 peptidase-like"/>
    <property type="match status" value="4"/>
</dbReference>
<dbReference type="AlphaFoldDB" id="A0A399T4N1"/>
<dbReference type="Pfam" id="PF00675">
    <property type="entry name" value="Peptidase_M16"/>
    <property type="match status" value="1"/>
</dbReference>
<dbReference type="Proteomes" id="UP000265926">
    <property type="component" value="Unassembled WGS sequence"/>
</dbReference>
<evidence type="ECO:0000256" key="3">
    <source>
        <dbReference type="ARBA" id="ARBA00022670"/>
    </source>
</evidence>
<evidence type="ECO:0000256" key="7">
    <source>
        <dbReference type="ARBA" id="ARBA00023049"/>
    </source>
</evidence>
<dbReference type="InterPro" id="IPR011249">
    <property type="entry name" value="Metalloenz_LuxS/M16"/>
</dbReference>
<keyword evidence="4" id="KW-0479">Metal-binding</keyword>
<keyword evidence="7" id="KW-0482">Metalloprotease</keyword>
<comment type="similarity">
    <text evidence="2 8">Belongs to the peptidase M16 family.</text>
</comment>
<feature type="domain" description="Peptidase M16 C-terminal" evidence="11">
    <location>
        <begin position="693"/>
        <end position="873"/>
    </location>
</feature>
<comment type="cofactor">
    <cofactor evidence="1">
        <name>Zn(2+)</name>
        <dbReference type="ChEBI" id="CHEBI:29105"/>
    </cofactor>
</comment>
<dbReference type="PANTHER" id="PTHR43690">
    <property type="entry name" value="NARDILYSIN"/>
    <property type="match status" value="1"/>
</dbReference>
<dbReference type="RefSeq" id="WP_119436562.1">
    <property type="nucleotide sequence ID" value="NZ_QWGR01000002.1"/>
</dbReference>
<evidence type="ECO:0000256" key="6">
    <source>
        <dbReference type="ARBA" id="ARBA00022833"/>
    </source>
</evidence>
<evidence type="ECO:0000313" key="12">
    <source>
        <dbReference type="EMBL" id="RIJ49874.1"/>
    </source>
</evidence>
<sequence length="944" mass="108397">MNRFITKNNVILHLLLVALTFTNCKDKSAEKLPITPDVKIGKLENGLTYYIKHNRRPKNEIHMNLVVNAGSVLEDEDQRGFAHFCEHMAFNGTEYFPDKKLIEYFESIGSKFGEKINAYTSFDETVYQLSIPAENEEYIDNGLLAIRDWACAITDSDEEIDAERGVIHEEFRTRYDVSGRLLNNALPYLLHQSKYAERHVIGTYEVIDYGKPEALRRFRKDWYRPDLQAVVIVGDFNIREMEEKVKDLFSKIPKNNTPREKTPEEIPDHPETLVGHSTDEELNSTSVSVYFKHPFTPIKTVGDFRTQLVRNLYISMLTDRLLQVADDEDIIAPFFSAGASYSQFIGPKSMYTLRATVKEDKVAESIFSILEENKRAFSFGFTKDEFERTKKKFISNAGKAFREKNTRESSDYVDDYVNNFTLSEVALIDPKYKYDLTKELLEDISLKEIREAGELLTTRENRVVIINAPEKGKDILPDEASVLSIFSEVEAKELEAFSEEKSLEELLPEEPVPGKVVEESIVEGVEDLVEWKLSNGARVLLKPTKYKNDQIYFGAYSPGGFSVYDDTDYLSASFAPDIISYVGVGEFSPTDLSKALSGKMVQVRLGCGDYSEGMGGNSTVEDLETMLKIAYLYFTAPRESKPRYDALLEKINMQLKNKYLDPNVVWGDSINRIMTSDHPRSRPVTVDRVASELDYETVYTTYRERFSNAGDFSFFFTGSLDPETLKPLVEKYLGSLPGNGDNKESWIDRGIEPKPGKVEHTMYLAKEQRSVVRILFPDKEMAYSQKNRMVSQVMCDALSNQLMENIREKQGGVYSIRAYPYFSPYPKANLSVSIQFVCDPERVDELKELVFSEIKKIKTEGITGDDLTSIVKQIEHDDRTSRETNDYWMELIQEHLVYSMEFNDFPELIPTLQQITNQDIQNMAREVFTMDNYKNFNLMPEQKE</sequence>
<dbReference type="PROSITE" id="PS00143">
    <property type="entry name" value="INSULINASE"/>
    <property type="match status" value="1"/>
</dbReference>
<evidence type="ECO:0000256" key="8">
    <source>
        <dbReference type="RuleBase" id="RU004447"/>
    </source>
</evidence>
<proteinExistence type="inferred from homology"/>
<evidence type="ECO:0000259" key="11">
    <source>
        <dbReference type="Pfam" id="PF05193"/>
    </source>
</evidence>
<evidence type="ECO:0000256" key="1">
    <source>
        <dbReference type="ARBA" id="ARBA00001947"/>
    </source>
</evidence>
<dbReference type="InterPro" id="IPR011765">
    <property type="entry name" value="Pept_M16_N"/>
</dbReference>
<accession>A0A399T4N1</accession>
<dbReference type="SUPFAM" id="SSF63411">
    <property type="entry name" value="LuxS/MPP-like metallohydrolase"/>
    <property type="match status" value="4"/>
</dbReference>
<evidence type="ECO:0000256" key="4">
    <source>
        <dbReference type="ARBA" id="ARBA00022723"/>
    </source>
</evidence>
<evidence type="ECO:0000259" key="10">
    <source>
        <dbReference type="Pfam" id="PF00675"/>
    </source>
</evidence>
<keyword evidence="3" id="KW-0645">Protease</keyword>
<dbReference type="OrthoDB" id="9811314at2"/>
<evidence type="ECO:0000313" key="13">
    <source>
        <dbReference type="Proteomes" id="UP000265926"/>
    </source>
</evidence>
<evidence type="ECO:0000256" key="9">
    <source>
        <dbReference type="SAM" id="MobiDB-lite"/>
    </source>
</evidence>
<feature type="domain" description="Peptidase M16 C-terminal" evidence="11">
    <location>
        <begin position="212"/>
        <end position="392"/>
    </location>
</feature>
<gene>
    <name evidence="12" type="ORF">D1614_03790</name>
</gene>
<comment type="caution">
    <text evidence="12">The sequence shown here is derived from an EMBL/GenBank/DDBJ whole genome shotgun (WGS) entry which is preliminary data.</text>
</comment>
<name>A0A399T4N1_9BACT</name>
<feature type="compositionally biased region" description="Basic and acidic residues" evidence="9">
    <location>
        <begin position="257"/>
        <end position="271"/>
    </location>
</feature>
<feature type="domain" description="Peptidase M16 N-terminal" evidence="10">
    <location>
        <begin position="55"/>
        <end position="173"/>
    </location>
</feature>
<dbReference type="EMBL" id="QWGR01000002">
    <property type="protein sequence ID" value="RIJ49874.1"/>
    <property type="molecule type" value="Genomic_DNA"/>
</dbReference>
<dbReference type="GO" id="GO:0004222">
    <property type="term" value="F:metalloendopeptidase activity"/>
    <property type="evidence" value="ECO:0007669"/>
    <property type="project" value="InterPro"/>
</dbReference>
<evidence type="ECO:0000256" key="5">
    <source>
        <dbReference type="ARBA" id="ARBA00022801"/>
    </source>
</evidence>
<dbReference type="GO" id="GO:0046872">
    <property type="term" value="F:metal ion binding"/>
    <property type="evidence" value="ECO:0007669"/>
    <property type="project" value="UniProtKB-KW"/>
</dbReference>
<keyword evidence="13" id="KW-1185">Reference proteome</keyword>
<organism evidence="12 13">
    <name type="scientific">Maribellus luteus</name>
    <dbReference type="NCBI Taxonomy" id="2305463"/>
    <lineage>
        <taxon>Bacteria</taxon>
        <taxon>Pseudomonadati</taxon>
        <taxon>Bacteroidota</taxon>
        <taxon>Bacteroidia</taxon>
        <taxon>Marinilabiliales</taxon>
        <taxon>Prolixibacteraceae</taxon>
        <taxon>Maribellus</taxon>
    </lineage>
</organism>
<dbReference type="InterPro" id="IPR050626">
    <property type="entry name" value="Peptidase_M16"/>
</dbReference>
<dbReference type="Pfam" id="PF05193">
    <property type="entry name" value="Peptidase_M16_C"/>
    <property type="match status" value="2"/>
</dbReference>
<evidence type="ECO:0000256" key="2">
    <source>
        <dbReference type="ARBA" id="ARBA00007261"/>
    </source>
</evidence>
<keyword evidence="5" id="KW-0378">Hydrolase</keyword>
<dbReference type="GO" id="GO:0006508">
    <property type="term" value="P:proteolysis"/>
    <property type="evidence" value="ECO:0007669"/>
    <property type="project" value="UniProtKB-KW"/>
</dbReference>
<keyword evidence="6" id="KW-0862">Zinc</keyword>